<reference evidence="2" key="2">
    <citation type="journal article" date="2023" name="BMC Genomics">
        <title>Pest status, molecular evolution, and epigenetic factors derived from the genome assembly of Frankliniella fusca, a thysanopteran phytovirus vector.</title>
        <authorList>
            <person name="Catto M.A."/>
            <person name="Labadie P.E."/>
            <person name="Jacobson A.L."/>
            <person name="Kennedy G.G."/>
            <person name="Srinivasan R."/>
            <person name="Hunt B.G."/>
        </authorList>
    </citation>
    <scope>NUCLEOTIDE SEQUENCE</scope>
    <source>
        <strain evidence="2">PL_HMW_Pooled</strain>
    </source>
</reference>
<feature type="region of interest" description="Disordered" evidence="1">
    <location>
        <begin position="1"/>
        <end position="38"/>
    </location>
</feature>
<proteinExistence type="predicted"/>
<sequence length="166" mass="18227">MSSDAWRPEEVEDDAEEFEDDGEEVVEDGGEVEDDGEEVSELVLSVSYKKQPIGLAVEVSRTWVFSGLTADLGVEIEGAWFAISVSRNRHKIIEVEGMDSMDESGGDWEELGDGSVSGGVEVVAEVDGVSAEDEWKWKAQIPQMKVVEAGKNLKMDGFQARSTYDM</sequence>
<keyword evidence="3" id="KW-1185">Reference proteome</keyword>
<reference evidence="2" key="1">
    <citation type="submission" date="2021-07" db="EMBL/GenBank/DDBJ databases">
        <authorList>
            <person name="Catto M.A."/>
            <person name="Jacobson A."/>
            <person name="Kennedy G."/>
            <person name="Labadie P."/>
            <person name="Hunt B.G."/>
            <person name="Srinivasan R."/>
        </authorList>
    </citation>
    <scope>NUCLEOTIDE SEQUENCE</scope>
    <source>
        <strain evidence="2">PL_HMW_Pooled</strain>
        <tissue evidence="2">Head</tissue>
    </source>
</reference>
<comment type="caution">
    <text evidence="2">The sequence shown here is derived from an EMBL/GenBank/DDBJ whole genome shotgun (WGS) entry which is preliminary data.</text>
</comment>
<evidence type="ECO:0000256" key="1">
    <source>
        <dbReference type="SAM" id="MobiDB-lite"/>
    </source>
</evidence>
<evidence type="ECO:0000313" key="3">
    <source>
        <dbReference type="Proteomes" id="UP001219518"/>
    </source>
</evidence>
<dbReference type="EMBL" id="JAHWGI010001187">
    <property type="protein sequence ID" value="KAK3924477.1"/>
    <property type="molecule type" value="Genomic_DNA"/>
</dbReference>
<organism evidence="2 3">
    <name type="scientific">Frankliniella fusca</name>
    <dbReference type="NCBI Taxonomy" id="407009"/>
    <lineage>
        <taxon>Eukaryota</taxon>
        <taxon>Metazoa</taxon>
        <taxon>Ecdysozoa</taxon>
        <taxon>Arthropoda</taxon>
        <taxon>Hexapoda</taxon>
        <taxon>Insecta</taxon>
        <taxon>Pterygota</taxon>
        <taxon>Neoptera</taxon>
        <taxon>Paraneoptera</taxon>
        <taxon>Thysanoptera</taxon>
        <taxon>Terebrantia</taxon>
        <taxon>Thripoidea</taxon>
        <taxon>Thripidae</taxon>
        <taxon>Frankliniella</taxon>
    </lineage>
</organism>
<evidence type="ECO:0000313" key="2">
    <source>
        <dbReference type="EMBL" id="KAK3924477.1"/>
    </source>
</evidence>
<dbReference type="AlphaFoldDB" id="A0AAE1HNE6"/>
<feature type="compositionally biased region" description="Acidic residues" evidence="1">
    <location>
        <begin position="10"/>
        <end position="38"/>
    </location>
</feature>
<protein>
    <submittedName>
        <fullName evidence="2">Acyl-activating enzyme 8</fullName>
    </submittedName>
</protein>
<name>A0AAE1HNE6_9NEOP</name>
<accession>A0AAE1HNE6</accession>
<dbReference type="Proteomes" id="UP001219518">
    <property type="component" value="Unassembled WGS sequence"/>
</dbReference>
<gene>
    <name evidence="2" type="ORF">KUF71_012500</name>
</gene>